<organism evidence="13 14">
    <name type="scientific">Halomarina halobia</name>
    <dbReference type="NCBI Taxonomy" id="3033386"/>
    <lineage>
        <taxon>Archaea</taxon>
        <taxon>Methanobacteriati</taxon>
        <taxon>Methanobacteriota</taxon>
        <taxon>Stenosarchaea group</taxon>
        <taxon>Halobacteria</taxon>
        <taxon>Halobacteriales</taxon>
        <taxon>Natronomonadaceae</taxon>
        <taxon>Halomarina</taxon>
    </lineage>
</organism>
<evidence type="ECO:0000256" key="2">
    <source>
        <dbReference type="ARBA" id="ARBA00010621"/>
    </source>
</evidence>
<evidence type="ECO:0000256" key="3">
    <source>
        <dbReference type="ARBA" id="ARBA00012374"/>
    </source>
</evidence>
<evidence type="ECO:0000256" key="12">
    <source>
        <dbReference type="SAM" id="Phobius"/>
    </source>
</evidence>
<gene>
    <name evidence="13" type="ORF">ACFQPE_06790</name>
</gene>
<evidence type="ECO:0000256" key="6">
    <source>
        <dbReference type="ARBA" id="ARBA00022692"/>
    </source>
</evidence>
<feature type="transmembrane region" description="Helical" evidence="12">
    <location>
        <begin position="149"/>
        <end position="171"/>
    </location>
</feature>
<keyword evidence="14" id="KW-1185">Reference proteome</keyword>
<evidence type="ECO:0000256" key="10">
    <source>
        <dbReference type="ARBA" id="ARBA00032707"/>
    </source>
</evidence>
<dbReference type="InterPro" id="IPR003824">
    <property type="entry name" value="UppP"/>
</dbReference>
<feature type="transmembrane region" description="Helical" evidence="12">
    <location>
        <begin position="248"/>
        <end position="269"/>
    </location>
</feature>
<comment type="subcellular location">
    <subcellularLocation>
        <location evidence="1">Cell membrane</location>
        <topology evidence="1">Multi-pass membrane protein</topology>
    </subcellularLocation>
</comment>
<sequence length="270" mass="27297">MDDSLALALIVGLLQGIFEWLPISSEGQITLYLTVVEGLPVGAATRFSLFLHAGTALSATAYYRREVAEVVRSLPAWRPANAFERTPEVTFLAVATLASGAVGVAVYATVGEAVSALTGGAFVALVGVLLVATGLLQRAAAGAFGTRETLTLADALLVGAMQGLAILPGVSRSGGTTGALLLRGHDGPASFRLSFLLSIPAALGAGALVVLDEGVPALDPATALIALSASAVVGYLTIDALMRIVERVAFWGVCVGLGTLAVIGGAVMLV</sequence>
<dbReference type="PANTHER" id="PTHR30622">
    <property type="entry name" value="UNDECAPRENYL-DIPHOSPHATASE"/>
    <property type="match status" value="1"/>
</dbReference>
<reference evidence="13 14" key="1">
    <citation type="journal article" date="2019" name="Int. J. Syst. Evol. Microbiol.">
        <title>The Global Catalogue of Microorganisms (GCM) 10K type strain sequencing project: providing services to taxonomists for standard genome sequencing and annotation.</title>
        <authorList>
            <consortium name="The Broad Institute Genomics Platform"/>
            <consortium name="The Broad Institute Genome Sequencing Center for Infectious Disease"/>
            <person name="Wu L."/>
            <person name="Ma J."/>
        </authorList>
    </citation>
    <scope>NUCLEOTIDE SEQUENCE [LARGE SCALE GENOMIC DNA]</scope>
    <source>
        <strain evidence="13 14">PSR21</strain>
    </source>
</reference>
<protein>
    <recommendedName>
        <fullName evidence="4">Undecaprenyl-diphosphatase</fullName>
        <ecNumber evidence="3">3.6.1.27</ecNumber>
    </recommendedName>
    <alternativeName>
        <fullName evidence="10">Undecaprenyl pyrophosphate phosphatase</fullName>
    </alternativeName>
</protein>
<dbReference type="EMBL" id="JBHTBF010000002">
    <property type="protein sequence ID" value="MFC7316505.1"/>
    <property type="molecule type" value="Genomic_DNA"/>
</dbReference>
<feature type="transmembrane region" description="Helical" evidence="12">
    <location>
        <begin position="223"/>
        <end position="242"/>
    </location>
</feature>
<dbReference type="GeneID" id="79316857"/>
<keyword evidence="7" id="KW-0378">Hydrolase</keyword>
<comment type="similarity">
    <text evidence="2">Belongs to the UppP family.</text>
</comment>
<dbReference type="PANTHER" id="PTHR30622:SF2">
    <property type="entry name" value="UNDECAPRENYL-DIPHOSPHATASE"/>
    <property type="match status" value="1"/>
</dbReference>
<dbReference type="EC" id="3.6.1.27" evidence="3"/>
<keyword evidence="5" id="KW-1003">Cell membrane</keyword>
<evidence type="ECO:0000256" key="4">
    <source>
        <dbReference type="ARBA" id="ARBA00021581"/>
    </source>
</evidence>
<name>A0ABD6A8J3_9EURY</name>
<feature type="transmembrane region" description="Helical" evidence="12">
    <location>
        <begin position="191"/>
        <end position="211"/>
    </location>
</feature>
<proteinExistence type="inferred from homology"/>
<dbReference type="AlphaFoldDB" id="A0ABD6A8J3"/>
<accession>A0ABD6A8J3</accession>
<evidence type="ECO:0000256" key="5">
    <source>
        <dbReference type="ARBA" id="ARBA00022475"/>
    </source>
</evidence>
<feature type="transmembrane region" description="Helical" evidence="12">
    <location>
        <begin position="89"/>
        <end position="110"/>
    </location>
</feature>
<dbReference type="RefSeq" id="WP_276304231.1">
    <property type="nucleotide sequence ID" value="NZ_CP119992.1"/>
</dbReference>
<evidence type="ECO:0000313" key="13">
    <source>
        <dbReference type="EMBL" id="MFC7316505.1"/>
    </source>
</evidence>
<dbReference type="GO" id="GO:0050380">
    <property type="term" value="F:undecaprenyl-diphosphatase activity"/>
    <property type="evidence" value="ECO:0007669"/>
    <property type="project" value="UniProtKB-EC"/>
</dbReference>
<evidence type="ECO:0000256" key="7">
    <source>
        <dbReference type="ARBA" id="ARBA00022801"/>
    </source>
</evidence>
<evidence type="ECO:0000256" key="9">
    <source>
        <dbReference type="ARBA" id="ARBA00023136"/>
    </source>
</evidence>
<dbReference type="Pfam" id="PF02673">
    <property type="entry name" value="BacA"/>
    <property type="match status" value="1"/>
</dbReference>
<comment type="catalytic activity">
    <reaction evidence="11">
        <text>di-trans,octa-cis-undecaprenyl diphosphate + H2O = di-trans,octa-cis-undecaprenyl phosphate + phosphate + H(+)</text>
        <dbReference type="Rhea" id="RHEA:28094"/>
        <dbReference type="ChEBI" id="CHEBI:15377"/>
        <dbReference type="ChEBI" id="CHEBI:15378"/>
        <dbReference type="ChEBI" id="CHEBI:43474"/>
        <dbReference type="ChEBI" id="CHEBI:58405"/>
        <dbReference type="ChEBI" id="CHEBI:60392"/>
        <dbReference type="EC" id="3.6.1.27"/>
    </reaction>
</comment>
<dbReference type="GO" id="GO:0005886">
    <property type="term" value="C:plasma membrane"/>
    <property type="evidence" value="ECO:0007669"/>
    <property type="project" value="UniProtKB-SubCell"/>
</dbReference>
<keyword evidence="8 12" id="KW-1133">Transmembrane helix</keyword>
<dbReference type="Proteomes" id="UP001596547">
    <property type="component" value="Unassembled WGS sequence"/>
</dbReference>
<keyword evidence="9 12" id="KW-0472">Membrane</keyword>
<feature type="transmembrane region" description="Helical" evidence="12">
    <location>
        <begin position="116"/>
        <end position="137"/>
    </location>
</feature>
<evidence type="ECO:0000256" key="11">
    <source>
        <dbReference type="ARBA" id="ARBA00047594"/>
    </source>
</evidence>
<evidence type="ECO:0000313" key="14">
    <source>
        <dbReference type="Proteomes" id="UP001596547"/>
    </source>
</evidence>
<comment type="caution">
    <text evidence="13">The sequence shown here is derived from an EMBL/GenBank/DDBJ whole genome shotgun (WGS) entry which is preliminary data.</text>
</comment>
<keyword evidence="6 12" id="KW-0812">Transmembrane</keyword>
<evidence type="ECO:0000256" key="1">
    <source>
        <dbReference type="ARBA" id="ARBA00004651"/>
    </source>
</evidence>
<evidence type="ECO:0000256" key="8">
    <source>
        <dbReference type="ARBA" id="ARBA00022989"/>
    </source>
</evidence>